<keyword evidence="2" id="KW-1185">Reference proteome</keyword>
<protein>
    <submittedName>
        <fullName evidence="1">Uncharacterized protein</fullName>
    </submittedName>
</protein>
<dbReference type="EMBL" id="FWZT01000006">
    <property type="protein sequence ID" value="SMF15891.1"/>
    <property type="molecule type" value="Genomic_DNA"/>
</dbReference>
<dbReference type="STRING" id="1513793.SAMN06296036_1062"/>
<sequence length="125" mass="14589">MLKHLLGIINDFNCVPKRLQGIISQYIMFLMLKSTRHDLRKASRIFGTHESNYSRMLSGARTRQIARLCLNRAIRRRISKIKIEDDIFLAIDATFTSRSGRKIQNRRKFRHVSCPSKGVTNQDKN</sequence>
<dbReference type="Proteomes" id="UP000192907">
    <property type="component" value="Unassembled WGS sequence"/>
</dbReference>
<name>A0A1Y6BQJ7_9BACT</name>
<gene>
    <name evidence="1" type="ORF">SAMN06296036_1062</name>
</gene>
<evidence type="ECO:0000313" key="1">
    <source>
        <dbReference type="EMBL" id="SMF15891.1"/>
    </source>
</evidence>
<reference evidence="2" key="1">
    <citation type="submission" date="2017-04" db="EMBL/GenBank/DDBJ databases">
        <authorList>
            <person name="Varghese N."/>
            <person name="Submissions S."/>
        </authorList>
    </citation>
    <scope>NUCLEOTIDE SEQUENCE [LARGE SCALE GENOMIC DNA]</scope>
    <source>
        <strain evidence="2">RKEM611</strain>
    </source>
</reference>
<evidence type="ECO:0000313" key="2">
    <source>
        <dbReference type="Proteomes" id="UP000192907"/>
    </source>
</evidence>
<accession>A0A1Y6BQJ7</accession>
<proteinExistence type="predicted"/>
<dbReference type="AlphaFoldDB" id="A0A1Y6BQJ7"/>
<organism evidence="1 2">
    <name type="scientific">Pseudobacteriovorax antillogorgiicola</name>
    <dbReference type="NCBI Taxonomy" id="1513793"/>
    <lineage>
        <taxon>Bacteria</taxon>
        <taxon>Pseudomonadati</taxon>
        <taxon>Bdellovibrionota</taxon>
        <taxon>Oligoflexia</taxon>
        <taxon>Oligoflexales</taxon>
        <taxon>Pseudobacteriovoracaceae</taxon>
        <taxon>Pseudobacteriovorax</taxon>
    </lineage>
</organism>